<evidence type="ECO:0000259" key="2">
    <source>
        <dbReference type="Pfam" id="PF13847"/>
    </source>
</evidence>
<proteinExistence type="predicted"/>
<organism evidence="3 4">
    <name type="scientific">Lipomyces starkeyi NRRL Y-11557</name>
    <dbReference type="NCBI Taxonomy" id="675824"/>
    <lineage>
        <taxon>Eukaryota</taxon>
        <taxon>Fungi</taxon>
        <taxon>Dikarya</taxon>
        <taxon>Ascomycota</taxon>
        <taxon>Saccharomycotina</taxon>
        <taxon>Lipomycetes</taxon>
        <taxon>Lipomycetales</taxon>
        <taxon>Lipomycetaceae</taxon>
        <taxon>Lipomyces</taxon>
    </lineage>
</organism>
<feature type="domain" description="Methyltransferase" evidence="2">
    <location>
        <begin position="68"/>
        <end position="179"/>
    </location>
</feature>
<keyword evidence="1" id="KW-0808">Transferase</keyword>
<accession>A0A1E3QEF6</accession>
<evidence type="ECO:0000313" key="4">
    <source>
        <dbReference type="Proteomes" id="UP000094385"/>
    </source>
</evidence>
<sequence length="295" mass="31904">MSNPNGKGKEVYLSSLAEYDSDSDSSSSSDYESARPSLSPFAQAQWLAAKSISEYQQISSTFLAKDALLLDFACGTGALSQRLASRVDSILGIDVDAGAVQQFNTRARNQGIDEDEMCAIHCDILTEESLVRAKAWFGKVDVVASAMGFHHLRDIAAVTKVLADRFLKADGWIAVVDLMQTPYTNAIFANAKKATASHPDKSRHGHNHLHQDAHHVGGIKAEDVRLAFESAGLDCVDIFEHVFDISVMVPRRLLPEDYSSNEAGSSSNGHMLSAIPDGGKVEVLLPFLLAVGKKL</sequence>
<dbReference type="PANTHER" id="PTHR43861">
    <property type="entry name" value="TRANS-ACONITATE 2-METHYLTRANSFERASE-RELATED"/>
    <property type="match status" value="1"/>
</dbReference>
<name>A0A1E3QEF6_LIPST</name>
<dbReference type="InterPro" id="IPR025714">
    <property type="entry name" value="Methyltranfer_dom"/>
</dbReference>
<dbReference type="Pfam" id="PF13847">
    <property type="entry name" value="Methyltransf_31"/>
    <property type="match status" value="1"/>
</dbReference>
<dbReference type="OrthoDB" id="3647at2759"/>
<gene>
    <name evidence="3" type="ORF">LIPSTDRAFT_205955</name>
</gene>
<dbReference type="AlphaFoldDB" id="A0A1E3QEF6"/>
<evidence type="ECO:0000256" key="1">
    <source>
        <dbReference type="ARBA" id="ARBA00022679"/>
    </source>
</evidence>
<dbReference type="Gene3D" id="3.40.50.150">
    <property type="entry name" value="Vaccinia Virus protein VP39"/>
    <property type="match status" value="1"/>
</dbReference>
<dbReference type="STRING" id="675824.A0A1E3QEF6"/>
<keyword evidence="4" id="KW-1185">Reference proteome</keyword>
<dbReference type="GO" id="GO:0016740">
    <property type="term" value="F:transferase activity"/>
    <property type="evidence" value="ECO:0007669"/>
    <property type="project" value="UniProtKB-KW"/>
</dbReference>
<dbReference type="CDD" id="cd02440">
    <property type="entry name" value="AdoMet_MTases"/>
    <property type="match status" value="1"/>
</dbReference>
<dbReference type="EMBL" id="KV454290">
    <property type="protein sequence ID" value="ODQ75387.1"/>
    <property type="molecule type" value="Genomic_DNA"/>
</dbReference>
<reference evidence="3 4" key="1">
    <citation type="journal article" date="2016" name="Proc. Natl. Acad. Sci. U.S.A.">
        <title>Comparative genomics of biotechnologically important yeasts.</title>
        <authorList>
            <person name="Riley R."/>
            <person name="Haridas S."/>
            <person name="Wolfe K.H."/>
            <person name="Lopes M.R."/>
            <person name="Hittinger C.T."/>
            <person name="Goeker M."/>
            <person name="Salamov A.A."/>
            <person name="Wisecaver J.H."/>
            <person name="Long T.M."/>
            <person name="Calvey C.H."/>
            <person name="Aerts A.L."/>
            <person name="Barry K.W."/>
            <person name="Choi C."/>
            <person name="Clum A."/>
            <person name="Coughlan A.Y."/>
            <person name="Deshpande S."/>
            <person name="Douglass A.P."/>
            <person name="Hanson S.J."/>
            <person name="Klenk H.-P."/>
            <person name="LaButti K.M."/>
            <person name="Lapidus A."/>
            <person name="Lindquist E.A."/>
            <person name="Lipzen A.M."/>
            <person name="Meier-Kolthoff J.P."/>
            <person name="Ohm R.A."/>
            <person name="Otillar R.P."/>
            <person name="Pangilinan J.L."/>
            <person name="Peng Y."/>
            <person name="Rokas A."/>
            <person name="Rosa C.A."/>
            <person name="Scheuner C."/>
            <person name="Sibirny A.A."/>
            <person name="Slot J.C."/>
            <person name="Stielow J.B."/>
            <person name="Sun H."/>
            <person name="Kurtzman C.P."/>
            <person name="Blackwell M."/>
            <person name="Grigoriev I.V."/>
            <person name="Jeffries T.W."/>
        </authorList>
    </citation>
    <scope>NUCLEOTIDE SEQUENCE [LARGE SCALE GENOMIC DNA]</scope>
    <source>
        <strain evidence="3 4">NRRL Y-11557</strain>
    </source>
</reference>
<dbReference type="PANTHER" id="PTHR43861:SF3">
    <property type="entry name" value="PUTATIVE (AFU_ORTHOLOGUE AFUA_2G14390)-RELATED"/>
    <property type="match status" value="1"/>
</dbReference>
<dbReference type="SUPFAM" id="SSF53335">
    <property type="entry name" value="S-adenosyl-L-methionine-dependent methyltransferases"/>
    <property type="match status" value="1"/>
</dbReference>
<dbReference type="Proteomes" id="UP000094385">
    <property type="component" value="Unassembled WGS sequence"/>
</dbReference>
<evidence type="ECO:0000313" key="3">
    <source>
        <dbReference type="EMBL" id="ODQ75387.1"/>
    </source>
</evidence>
<dbReference type="InterPro" id="IPR029063">
    <property type="entry name" value="SAM-dependent_MTases_sf"/>
</dbReference>
<protein>
    <recommendedName>
        <fullName evidence="2">Methyltransferase domain-containing protein</fullName>
    </recommendedName>
</protein>